<evidence type="ECO:0000313" key="2">
    <source>
        <dbReference type="Proteomes" id="UP000494117"/>
    </source>
</evidence>
<evidence type="ECO:0000313" key="1">
    <source>
        <dbReference type="EMBL" id="CAB3928626.1"/>
    </source>
</evidence>
<organism evidence="1 2">
    <name type="scientific">Achromobacter anxifer</name>
    <dbReference type="NCBI Taxonomy" id="1287737"/>
    <lineage>
        <taxon>Bacteria</taxon>
        <taxon>Pseudomonadati</taxon>
        <taxon>Pseudomonadota</taxon>
        <taxon>Betaproteobacteria</taxon>
        <taxon>Burkholderiales</taxon>
        <taxon>Alcaligenaceae</taxon>
        <taxon>Achromobacter</taxon>
    </lineage>
</organism>
<proteinExistence type="predicted"/>
<accession>A0A6S7EUH0</accession>
<protein>
    <submittedName>
        <fullName evidence="1">Uncharacterized protein</fullName>
    </submittedName>
</protein>
<reference evidence="1 2" key="1">
    <citation type="submission" date="2020-04" db="EMBL/GenBank/DDBJ databases">
        <authorList>
            <person name="De Canck E."/>
        </authorList>
    </citation>
    <scope>NUCLEOTIDE SEQUENCE [LARGE SCALE GENOMIC DNA]</scope>
    <source>
        <strain evidence="1 2">LMG 26858</strain>
    </source>
</reference>
<dbReference type="EMBL" id="CADILG010000116">
    <property type="protein sequence ID" value="CAB3928626.1"/>
    <property type="molecule type" value="Genomic_DNA"/>
</dbReference>
<gene>
    <name evidence="1" type="ORF">LMG26858_06283</name>
</gene>
<dbReference type="Proteomes" id="UP000494117">
    <property type="component" value="Unassembled WGS sequence"/>
</dbReference>
<keyword evidence="2" id="KW-1185">Reference proteome</keyword>
<name>A0A6S7EUH0_9BURK</name>
<sequence length="162" mass="17171">MKAADTVMAVPCWSSWKTGIFMRSRSLRSTVKHSGALMSSRLMPPKVASRPAMISTSLSGSVSLISMSYTSRPANFLNSTALPSITGLEASAPMLPKPSTAVPLVITPTRLPRPVYRYTLAGSATISSQAAATPGEYARARSRWLTSGLDATTEIFPGVGYS</sequence>
<dbReference type="AlphaFoldDB" id="A0A6S7EUH0"/>